<dbReference type="InterPro" id="IPR001584">
    <property type="entry name" value="Integrase_cat-core"/>
</dbReference>
<keyword evidence="3" id="KW-1185">Reference proteome</keyword>
<dbReference type="InterPro" id="IPR012337">
    <property type="entry name" value="RNaseH-like_sf"/>
</dbReference>
<dbReference type="Gene3D" id="3.30.420.10">
    <property type="entry name" value="Ribonuclease H-like superfamily/Ribonuclease H"/>
    <property type="match status" value="1"/>
</dbReference>
<dbReference type="EMBL" id="BQNB010013625">
    <property type="protein sequence ID" value="GJT18270.1"/>
    <property type="molecule type" value="Genomic_DNA"/>
</dbReference>
<gene>
    <name evidence="2" type="ORF">Tco_0876976</name>
</gene>
<dbReference type="Proteomes" id="UP001151760">
    <property type="component" value="Unassembled WGS sequence"/>
</dbReference>
<sequence length="318" mass="35755">MNVASSVRRPMNRDSHVKKSVLANSKISAMKVEVYVRKNKQTEPISANVISNKENVIDVDVANSPKGKVVLCVSCMKNVLIPCHDKCLANYKLNVHSNVRRALFTNPRTPKSSDTTHVVSKTRFSKKLTQSKSLDTTPIVSKTKIDVGLGHNLFSVGQFCDGNLEVAFRSKTCYVRNLKGDDLLTGGLPKFKYGKDHLCFACERGKSKKVSHPPKLVPSEHSKLELLHMDLCGPMRVASTNGNKYILMIVDDYSRYTWVYFLHSKDETPKVIKKFIAQAQLNYKAKVCKIHTKFKNTTLKAHYEMLGIMKQFSTACTP</sequence>
<reference evidence="2" key="1">
    <citation type="journal article" date="2022" name="Int. J. Mol. Sci.">
        <title>Draft Genome of Tanacetum Coccineum: Genomic Comparison of Closely Related Tanacetum-Family Plants.</title>
        <authorList>
            <person name="Yamashiro T."/>
            <person name="Shiraishi A."/>
            <person name="Nakayama K."/>
            <person name="Satake H."/>
        </authorList>
    </citation>
    <scope>NUCLEOTIDE SEQUENCE</scope>
</reference>
<organism evidence="2 3">
    <name type="scientific">Tanacetum coccineum</name>
    <dbReference type="NCBI Taxonomy" id="301880"/>
    <lineage>
        <taxon>Eukaryota</taxon>
        <taxon>Viridiplantae</taxon>
        <taxon>Streptophyta</taxon>
        <taxon>Embryophyta</taxon>
        <taxon>Tracheophyta</taxon>
        <taxon>Spermatophyta</taxon>
        <taxon>Magnoliopsida</taxon>
        <taxon>eudicotyledons</taxon>
        <taxon>Gunneridae</taxon>
        <taxon>Pentapetalae</taxon>
        <taxon>asterids</taxon>
        <taxon>campanulids</taxon>
        <taxon>Asterales</taxon>
        <taxon>Asteraceae</taxon>
        <taxon>Asteroideae</taxon>
        <taxon>Anthemideae</taxon>
        <taxon>Anthemidinae</taxon>
        <taxon>Tanacetum</taxon>
    </lineage>
</organism>
<proteinExistence type="predicted"/>
<dbReference type="PANTHER" id="PTHR42648">
    <property type="entry name" value="TRANSPOSASE, PUTATIVE-RELATED"/>
    <property type="match status" value="1"/>
</dbReference>
<dbReference type="PANTHER" id="PTHR42648:SF21">
    <property type="entry name" value="CYSTEINE-RICH RLK (RECEPTOR-LIKE PROTEIN KINASE) 8"/>
    <property type="match status" value="1"/>
</dbReference>
<dbReference type="SUPFAM" id="SSF53098">
    <property type="entry name" value="Ribonuclease H-like"/>
    <property type="match status" value="1"/>
</dbReference>
<reference evidence="2" key="2">
    <citation type="submission" date="2022-01" db="EMBL/GenBank/DDBJ databases">
        <authorList>
            <person name="Yamashiro T."/>
            <person name="Shiraishi A."/>
            <person name="Satake H."/>
            <person name="Nakayama K."/>
        </authorList>
    </citation>
    <scope>NUCLEOTIDE SEQUENCE</scope>
</reference>
<comment type="caution">
    <text evidence="2">The sequence shown here is derived from an EMBL/GenBank/DDBJ whole genome shotgun (WGS) entry which is preliminary data.</text>
</comment>
<evidence type="ECO:0000313" key="3">
    <source>
        <dbReference type="Proteomes" id="UP001151760"/>
    </source>
</evidence>
<evidence type="ECO:0000313" key="2">
    <source>
        <dbReference type="EMBL" id="GJT18270.1"/>
    </source>
</evidence>
<dbReference type="PROSITE" id="PS50994">
    <property type="entry name" value="INTEGRASE"/>
    <property type="match status" value="1"/>
</dbReference>
<evidence type="ECO:0000259" key="1">
    <source>
        <dbReference type="PROSITE" id="PS50994"/>
    </source>
</evidence>
<accession>A0ABQ5BTT1</accession>
<feature type="domain" description="Integrase catalytic" evidence="1">
    <location>
        <begin position="214"/>
        <end position="318"/>
    </location>
</feature>
<protein>
    <submittedName>
        <fullName evidence="2">Retrovirus-related pol polyprotein from transposon TNT 1-94</fullName>
    </submittedName>
</protein>
<name>A0ABQ5BTT1_9ASTR</name>
<dbReference type="InterPro" id="IPR039537">
    <property type="entry name" value="Retrotran_Ty1/copia-like"/>
</dbReference>
<dbReference type="InterPro" id="IPR036397">
    <property type="entry name" value="RNaseH_sf"/>
</dbReference>